<dbReference type="HOGENOM" id="CLU_005680_0_0_7"/>
<evidence type="ECO:0000313" key="3">
    <source>
        <dbReference type="Proteomes" id="UP000001052"/>
    </source>
</evidence>
<accession>C8X2C8</accession>
<dbReference type="RefSeq" id="WP_015751722.1">
    <property type="nucleotide sequence ID" value="NC_013223.1"/>
</dbReference>
<dbReference type="PANTHER" id="PTHR30441:SF8">
    <property type="entry name" value="DUF748 DOMAIN-CONTAINING PROTEIN"/>
    <property type="match status" value="1"/>
</dbReference>
<dbReference type="InterPro" id="IPR036737">
    <property type="entry name" value="OmpA-like_sf"/>
</dbReference>
<evidence type="ECO:0008006" key="4">
    <source>
        <dbReference type="Google" id="ProtNLM"/>
    </source>
</evidence>
<dbReference type="GO" id="GO:0005886">
    <property type="term" value="C:plasma membrane"/>
    <property type="evidence" value="ECO:0007669"/>
    <property type="project" value="TreeGrafter"/>
</dbReference>
<gene>
    <name evidence="2" type="ordered locus">Dret_1287</name>
</gene>
<feature type="compositionally biased region" description="Polar residues" evidence="1">
    <location>
        <begin position="664"/>
        <end position="681"/>
    </location>
</feature>
<dbReference type="eggNOG" id="COG2982">
    <property type="taxonomic scope" value="Bacteria"/>
</dbReference>
<dbReference type="KEGG" id="drt:Dret_1287"/>
<dbReference type="AlphaFoldDB" id="C8X2C8"/>
<dbReference type="PANTHER" id="PTHR30441">
    <property type="entry name" value="DUF748 DOMAIN-CONTAINING PROTEIN"/>
    <property type="match status" value="1"/>
</dbReference>
<organism evidence="2 3">
    <name type="scientific">Desulfohalobium retbaense (strain ATCC 49708 / DSM 5692 / JCM 16813 / HR100)</name>
    <dbReference type="NCBI Taxonomy" id="485915"/>
    <lineage>
        <taxon>Bacteria</taxon>
        <taxon>Pseudomonadati</taxon>
        <taxon>Thermodesulfobacteriota</taxon>
        <taxon>Desulfovibrionia</taxon>
        <taxon>Desulfovibrionales</taxon>
        <taxon>Desulfohalobiaceae</taxon>
        <taxon>Desulfohalobium</taxon>
    </lineage>
</organism>
<reference evidence="3" key="1">
    <citation type="submission" date="2009-09" db="EMBL/GenBank/DDBJ databases">
        <title>The complete chromosome of Desulfohalobium retbaense DSM 5692.</title>
        <authorList>
            <consortium name="US DOE Joint Genome Institute (JGI-PGF)"/>
            <person name="Lucas S."/>
            <person name="Copeland A."/>
            <person name="Lapidus A."/>
            <person name="Glavina del Rio T."/>
            <person name="Dalin E."/>
            <person name="Tice H."/>
            <person name="Bruce D."/>
            <person name="Goodwin L."/>
            <person name="Pitluck S."/>
            <person name="Kyrpides N."/>
            <person name="Mavromatis K."/>
            <person name="Ivanova N."/>
            <person name="Mikhailova N."/>
            <person name="Munk A.C."/>
            <person name="Brettin T."/>
            <person name="Detter J.C."/>
            <person name="Han C."/>
            <person name="Tapia R."/>
            <person name="Larimer F."/>
            <person name="Land M."/>
            <person name="Hauser L."/>
            <person name="Markowitz V."/>
            <person name="Cheng J.-F."/>
            <person name="Hugenholtz P."/>
            <person name="Woyke T."/>
            <person name="Wu D."/>
            <person name="Spring S."/>
            <person name="Klenk H.-P."/>
            <person name="Eisen J.A."/>
        </authorList>
    </citation>
    <scope>NUCLEOTIDE SEQUENCE [LARGE SCALE GENOMIC DNA]</scope>
    <source>
        <strain evidence="3">DSM 5692</strain>
    </source>
</reference>
<reference evidence="2 3" key="2">
    <citation type="journal article" date="2010" name="Stand. Genomic Sci.">
        <title>Complete genome sequence of Desulfohalobium retbaense type strain (HR(100)).</title>
        <authorList>
            <person name="Spring S."/>
            <person name="Nolan M."/>
            <person name="Lapidus A."/>
            <person name="Glavina Del Rio T."/>
            <person name="Copeland A."/>
            <person name="Tice H."/>
            <person name="Cheng J.F."/>
            <person name="Lucas S."/>
            <person name="Land M."/>
            <person name="Chen F."/>
            <person name="Bruce D."/>
            <person name="Goodwin L."/>
            <person name="Pitluck S."/>
            <person name="Ivanova N."/>
            <person name="Mavromatis K."/>
            <person name="Mikhailova N."/>
            <person name="Pati A."/>
            <person name="Chen A."/>
            <person name="Palaniappan K."/>
            <person name="Hauser L."/>
            <person name="Chang Y.J."/>
            <person name="Jeffries C.D."/>
            <person name="Munk C."/>
            <person name="Kiss H."/>
            <person name="Chain P."/>
            <person name="Han C."/>
            <person name="Brettin T."/>
            <person name="Detter J.C."/>
            <person name="Schuler E."/>
            <person name="Goker M."/>
            <person name="Rohde M."/>
            <person name="Bristow J."/>
            <person name="Eisen J.A."/>
            <person name="Markowitz V."/>
            <person name="Hugenholtz P."/>
            <person name="Kyrpides N.C."/>
            <person name="Klenk H.P."/>
        </authorList>
    </citation>
    <scope>NUCLEOTIDE SEQUENCE [LARGE SCALE GENOMIC DNA]</scope>
    <source>
        <strain evidence="2 3">DSM 5692</strain>
    </source>
</reference>
<dbReference type="Gene3D" id="3.30.1330.60">
    <property type="entry name" value="OmpA-like domain"/>
    <property type="match status" value="1"/>
</dbReference>
<dbReference type="InterPro" id="IPR008023">
    <property type="entry name" value="DUF748"/>
</dbReference>
<dbReference type="Proteomes" id="UP000001052">
    <property type="component" value="Chromosome"/>
</dbReference>
<dbReference type="STRING" id="485915.Dret_1287"/>
<sequence length="1080" mass="115861">MGDLRARWKRLHWIIRSLALFCLLLGLYAAAGFWGVPALGGYLLENQVAERLEKEVALDQLTFNPFTWRFELSGLEVSDADFSDPVLAMGGLQGNLQFGDLLDLALRLEDLQCRGLQVQTAGFDVPGAPFTLDLNGMRAATRVGLERSSEPDSSWMPVVNATLAISECTLSEPEHGTVVSLASGAVELERFAPLEKTATVNAISLQAPFAKVVRRGDGNLNWAGYFVASASANATAPDPPSSPFAFSLASFTVANGIARFEDRSVASTIEKRVALNATLSDLSTTASSPASFQARARTKAGETIEVKGDLRLAPALATNGSLAFDGVSLPHYGPYYQPALPFELASGQVQGRTTFRFAPESDEQLHLAGSDLAISGLSLRDPQLGTELFSLPQANVTNGTVRLDGQAVHIAAVDLQGGKVHLQRHADGQLHLMRLLGEVGSQKASTATSAHAGAGRDKADASPAWRVRVQESTLADWTVRWQDEAAPRPDALTVSDIDLALRHIDSALATPLELALSGSLNTGGNLTLDGNLDPKTLTGTGSFALNDLDIRAGRMYVPGSMQLSLRRGVVDGTGTWKLRPGDGIAPQLSGDLALKEFEAGASGDPDTLLGVTRLACNGFSVALPEQAITIRKVQLVEPYADLKVNANGRLNLRTVFSGEPAHETNATRSATPRASDTSAPQENARERKLAVNQIEVEKGYVAFADQTFSPAMSTSLQDISASLDELVLGSPEPSRLTLKAGIEGHAPLYLQGQIAPFARPVQSDLTLTLSNLDMVTLSPYLRKYLAYPVSTGQLSWESSIATKENTLQASNAFRFERFVLGEKVDDPDAPNIPVKLALSLLQDGQGDMDLNVPVEGDLNDPGFRLGGVIMKAIIGVFRNIASAPFSFIGSMFGSGEDVSFVSFAPGRADLTDMARTKLQTVAEALKKRPRLQIDLTGLVDSAADRQAMRDRAFDNRIKGAKYRELEQAGVAPQDIGAVSFGDQEEYRKYVVQVYQKILNEAGDKAPADEDLSLETMEERIRATIAVTANELQALAAQRTAVVQSFLIAEQEVAAEQVFRKSADTAISEQDKARVRLGLHG</sequence>
<keyword evidence="3" id="KW-1185">Reference proteome</keyword>
<feature type="region of interest" description="Disordered" evidence="1">
    <location>
        <begin position="656"/>
        <end position="684"/>
    </location>
</feature>
<dbReference type="GO" id="GO:0090313">
    <property type="term" value="P:regulation of protein targeting to membrane"/>
    <property type="evidence" value="ECO:0007669"/>
    <property type="project" value="TreeGrafter"/>
</dbReference>
<evidence type="ECO:0000313" key="2">
    <source>
        <dbReference type="EMBL" id="ACV68575.1"/>
    </source>
</evidence>
<dbReference type="InterPro" id="IPR052894">
    <property type="entry name" value="AsmA-related"/>
</dbReference>
<evidence type="ECO:0000256" key="1">
    <source>
        <dbReference type="SAM" id="MobiDB-lite"/>
    </source>
</evidence>
<dbReference type="EMBL" id="CP001734">
    <property type="protein sequence ID" value="ACV68575.1"/>
    <property type="molecule type" value="Genomic_DNA"/>
</dbReference>
<proteinExistence type="predicted"/>
<name>C8X2C8_DESRD</name>
<protein>
    <recommendedName>
        <fullName evidence="4">DUF748 domain-containing protein</fullName>
    </recommendedName>
</protein>
<dbReference type="Pfam" id="PF05359">
    <property type="entry name" value="DUF748"/>
    <property type="match status" value="3"/>
</dbReference>